<dbReference type="Proteomes" id="UP001642520">
    <property type="component" value="Unassembled WGS sequence"/>
</dbReference>
<dbReference type="SUPFAM" id="SSF47473">
    <property type="entry name" value="EF-hand"/>
    <property type="match status" value="1"/>
</dbReference>
<gene>
    <name evidence="2" type="ORF">XYLVIOL_LOCUS931</name>
</gene>
<evidence type="ECO:0000313" key="3">
    <source>
        <dbReference type="Proteomes" id="UP001642520"/>
    </source>
</evidence>
<proteinExistence type="predicted"/>
<dbReference type="EMBL" id="CAXAJV020001281">
    <property type="protein sequence ID" value="CAL7934285.1"/>
    <property type="molecule type" value="Genomic_DNA"/>
</dbReference>
<sequence length="161" mass="18527">MEVAEESFLIAGTIRRARDTAPNHFKDRARMAFDYADVESKRSLNKREYKVAMTAVFGCCPDKAEVKQVFQSTDEVSYDEFELWVSKKCVASNMHVNAEVLFTLLDKDYKGYLILDDFYSASKSVNLKLPSSVWQTVFKRLDHYGRGYIGLDEFLRILPVA</sequence>
<feature type="domain" description="EF-hand" evidence="1">
    <location>
        <begin position="129"/>
        <end position="161"/>
    </location>
</feature>
<dbReference type="InterPro" id="IPR011992">
    <property type="entry name" value="EF-hand-dom_pair"/>
</dbReference>
<dbReference type="InterPro" id="IPR002048">
    <property type="entry name" value="EF_hand_dom"/>
</dbReference>
<comment type="caution">
    <text evidence="2">The sequence shown here is derived from an EMBL/GenBank/DDBJ whole genome shotgun (WGS) entry which is preliminary data.</text>
</comment>
<reference evidence="2 3" key="1">
    <citation type="submission" date="2024-08" db="EMBL/GenBank/DDBJ databases">
        <authorList>
            <person name="Will J Nash"/>
            <person name="Angela Man"/>
            <person name="Seanna McTaggart"/>
            <person name="Kendall Baker"/>
            <person name="Tom Barker"/>
            <person name="Leah Catchpole"/>
            <person name="Alex Durrant"/>
            <person name="Karim Gharbi"/>
            <person name="Naomi Irish"/>
            <person name="Gemy Kaithakottil"/>
            <person name="Debby Ku"/>
            <person name="Aaliyah Providence"/>
            <person name="Felix Shaw"/>
            <person name="David Swarbreck"/>
            <person name="Chris Watkins"/>
            <person name="Ann M. McCartney"/>
            <person name="Giulio Formenti"/>
            <person name="Alice Mouton"/>
            <person name="Noel Vella"/>
            <person name="Bjorn M von Reumont"/>
            <person name="Adriana Vella"/>
            <person name="Wilfried Haerty"/>
        </authorList>
    </citation>
    <scope>NUCLEOTIDE SEQUENCE [LARGE SCALE GENOMIC DNA]</scope>
</reference>
<organism evidence="2 3">
    <name type="scientific">Xylocopa violacea</name>
    <name type="common">Violet carpenter bee</name>
    <name type="synonym">Apis violacea</name>
    <dbReference type="NCBI Taxonomy" id="135666"/>
    <lineage>
        <taxon>Eukaryota</taxon>
        <taxon>Metazoa</taxon>
        <taxon>Ecdysozoa</taxon>
        <taxon>Arthropoda</taxon>
        <taxon>Hexapoda</taxon>
        <taxon>Insecta</taxon>
        <taxon>Pterygota</taxon>
        <taxon>Neoptera</taxon>
        <taxon>Endopterygota</taxon>
        <taxon>Hymenoptera</taxon>
        <taxon>Apocrita</taxon>
        <taxon>Aculeata</taxon>
        <taxon>Apoidea</taxon>
        <taxon>Anthophila</taxon>
        <taxon>Apidae</taxon>
        <taxon>Xylocopa</taxon>
        <taxon>Xylocopa</taxon>
    </lineage>
</organism>
<protein>
    <recommendedName>
        <fullName evidence="1">EF-hand domain-containing protein</fullName>
    </recommendedName>
</protein>
<evidence type="ECO:0000259" key="1">
    <source>
        <dbReference type="PROSITE" id="PS50222"/>
    </source>
</evidence>
<dbReference type="PROSITE" id="PS50222">
    <property type="entry name" value="EF_HAND_2"/>
    <property type="match status" value="1"/>
</dbReference>
<dbReference type="Pfam" id="PF13833">
    <property type="entry name" value="EF-hand_8"/>
    <property type="match status" value="1"/>
</dbReference>
<keyword evidence="3" id="KW-1185">Reference proteome</keyword>
<name>A0ABP1N002_XYLVO</name>
<accession>A0ABP1N002</accession>
<evidence type="ECO:0000313" key="2">
    <source>
        <dbReference type="EMBL" id="CAL7934285.1"/>
    </source>
</evidence>
<dbReference type="Gene3D" id="1.10.238.10">
    <property type="entry name" value="EF-hand"/>
    <property type="match status" value="2"/>
</dbReference>